<comment type="caution">
    <text evidence="4">The sequence shown here is derived from an EMBL/GenBank/DDBJ whole genome shotgun (WGS) entry which is preliminary data.</text>
</comment>
<evidence type="ECO:0000259" key="3">
    <source>
        <dbReference type="PROSITE" id="PS50891"/>
    </source>
</evidence>
<reference evidence="4 5" key="1">
    <citation type="journal article" date="2023" name="Hortic Res">
        <title>Pangenome of water caltrop reveals structural variations and asymmetric subgenome divergence after allopolyploidization.</title>
        <authorList>
            <person name="Zhang X."/>
            <person name="Chen Y."/>
            <person name="Wang L."/>
            <person name="Yuan Y."/>
            <person name="Fang M."/>
            <person name="Shi L."/>
            <person name="Lu R."/>
            <person name="Comes H.P."/>
            <person name="Ma Y."/>
            <person name="Chen Y."/>
            <person name="Huang G."/>
            <person name="Zhou Y."/>
            <person name="Zheng Z."/>
            <person name="Qiu Y."/>
        </authorList>
    </citation>
    <scope>NUCLEOTIDE SEQUENCE [LARGE SCALE GENOMIC DNA]</scope>
    <source>
        <tissue evidence="4">Roots</tissue>
    </source>
</reference>
<feature type="domain" description="LOB" evidence="3">
    <location>
        <begin position="1"/>
        <end position="107"/>
    </location>
</feature>
<evidence type="ECO:0000256" key="1">
    <source>
        <dbReference type="ARBA" id="ARBA00005474"/>
    </source>
</evidence>
<dbReference type="EMBL" id="JAXIOK010000008">
    <property type="protein sequence ID" value="KAK4763478.1"/>
    <property type="molecule type" value="Genomic_DNA"/>
</dbReference>
<name>A0AAN7KFI7_9MYRT</name>
<evidence type="ECO:0000256" key="2">
    <source>
        <dbReference type="SAM" id="MobiDB-lite"/>
    </source>
</evidence>
<keyword evidence="5" id="KW-1185">Reference proteome</keyword>
<proteinExistence type="inferred from homology"/>
<evidence type="ECO:0000313" key="5">
    <source>
        <dbReference type="Proteomes" id="UP001345219"/>
    </source>
</evidence>
<feature type="compositionally biased region" description="Basic and acidic residues" evidence="2">
    <location>
        <begin position="241"/>
        <end position="259"/>
    </location>
</feature>
<accession>A0AAN7KFI7</accession>
<dbReference type="PANTHER" id="PTHR31304:SF64">
    <property type="entry name" value="LOB DOMAIN-CONTAINING PROTEIN 42"/>
    <property type="match status" value="1"/>
</dbReference>
<protein>
    <recommendedName>
        <fullName evidence="3">LOB domain-containing protein</fullName>
    </recommendedName>
</protein>
<organism evidence="4 5">
    <name type="scientific">Trapa incisa</name>
    <dbReference type="NCBI Taxonomy" id="236973"/>
    <lineage>
        <taxon>Eukaryota</taxon>
        <taxon>Viridiplantae</taxon>
        <taxon>Streptophyta</taxon>
        <taxon>Embryophyta</taxon>
        <taxon>Tracheophyta</taxon>
        <taxon>Spermatophyta</taxon>
        <taxon>Magnoliopsida</taxon>
        <taxon>eudicotyledons</taxon>
        <taxon>Gunneridae</taxon>
        <taxon>Pentapetalae</taxon>
        <taxon>rosids</taxon>
        <taxon>malvids</taxon>
        <taxon>Myrtales</taxon>
        <taxon>Lythraceae</taxon>
        <taxon>Trapa</taxon>
    </lineage>
</organism>
<sequence>MSCNGCRVLRKGCSDDCTLRPCLQWIKSSDAQGNATMFLAKFYGRAGLLNLIGAGPDHLRPAIFRSLLYEACGRITNPIYGSVGLLSSGNWAQCQSAVDSVLKGTSQFLQSFPSSDQPAVRSAQLAIPPLKYSCDIRHIKKSAASGSSGKQPEVHHRTRVKRVKLGSPEHDEPRHGLWIYPTPIYEETSHRENISTEDDSNFSAETFEDSLAGTAATRGTKKEQIWKFDQPVPPVAIAETRTSDDRDSTVGSATDRDGGGKTIISLKTRKPGIGSILHAKTKSKVRIKPEKDPCGVETTGAPASQSNSRLDFVGTMDNSGPSFGIIGLGSDKTDAVKMRNFVSFHTRTGKRIFQIYGVPPYPVHPEALEEELEIKHREIQRIVAENRAIIDDNTLLQRDLGAAKDEIHKVGQVIPKIQADKDSRKRELLENKV</sequence>
<feature type="region of interest" description="Disordered" evidence="2">
    <location>
        <begin position="290"/>
        <end position="309"/>
    </location>
</feature>
<feature type="region of interest" description="Disordered" evidence="2">
    <location>
        <begin position="215"/>
        <end position="262"/>
    </location>
</feature>
<dbReference type="InterPro" id="IPR004883">
    <property type="entry name" value="LOB"/>
</dbReference>
<dbReference type="GO" id="GO:0010468">
    <property type="term" value="P:regulation of gene expression"/>
    <property type="evidence" value="ECO:0007669"/>
    <property type="project" value="TreeGrafter"/>
</dbReference>
<gene>
    <name evidence="4" type="ORF">SAY87_012916</name>
</gene>
<dbReference type="PROSITE" id="PS50891">
    <property type="entry name" value="LOB"/>
    <property type="match status" value="1"/>
</dbReference>
<comment type="similarity">
    <text evidence="1">Belongs to the LOB domain-containing protein family.</text>
</comment>
<dbReference type="AlphaFoldDB" id="A0AAN7KFI7"/>
<dbReference type="Pfam" id="PF03195">
    <property type="entry name" value="LOB"/>
    <property type="match status" value="1"/>
</dbReference>
<evidence type="ECO:0000313" key="4">
    <source>
        <dbReference type="EMBL" id="KAK4763478.1"/>
    </source>
</evidence>
<dbReference type="Proteomes" id="UP001345219">
    <property type="component" value="Chromosome 11"/>
</dbReference>
<dbReference type="PANTHER" id="PTHR31304">
    <property type="entry name" value="LOB DOMAIN-CONTAINING PROTEIN 38"/>
    <property type="match status" value="1"/>
</dbReference>